<comment type="subcellular location">
    <subcellularLocation>
        <location evidence="1">Membrane</location>
        <topology evidence="1">Multi-pass membrane protein</topology>
    </subcellularLocation>
</comment>
<evidence type="ECO:0000256" key="1">
    <source>
        <dbReference type="ARBA" id="ARBA00004141"/>
    </source>
</evidence>
<dbReference type="Proteomes" id="UP000239649">
    <property type="component" value="Unassembled WGS sequence"/>
</dbReference>
<evidence type="ECO:0000256" key="7">
    <source>
        <dbReference type="SAM" id="MobiDB-lite"/>
    </source>
</evidence>
<name>A0A2P6VDZ3_9CHLO</name>
<feature type="transmembrane region" description="Helical" evidence="6">
    <location>
        <begin position="259"/>
        <end position="277"/>
    </location>
</feature>
<keyword evidence="5 6" id="KW-0472">Membrane</keyword>
<evidence type="ECO:0000256" key="5">
    <source>
        <dbReference type="ARBA" id="ARBA00023136"/>
    </source>
</evidence>
<evidence type="ECO:0000256" key="2">
    <source>
        <dbReference type="ARBA" id="ARBA00010199"/>
    </source>
</evidence>
<keyword evidence="3 6" id="KW-0812">Transmembrane</keyword>
<dbReference type="STRING" id="554055.A0A2P6VDZ3"/>
<dbReference type="Pfam" id="PF01554">
    <property type="entry name" value="MatE"/>
    <property type="match status" value="2"/>
</dbReference>
<feature type="transmembrane region" description="Helical" evidence="6">
    <location>
        <begin position="112"/>
        <end position="136"/>
    </location>
</feature>
<feature type="transmembrane region" description="Helical" evidence="6">
    <location>
        <begin position="500"/>
        <end position="519"/>
    </location>
</feature>
<feature type="region of interest" description="Disordered" evidence="7">
    <location>
        <begin position="1"/>
        <end position="48"/>
    </location>
</feature>
<feature type="transmembrane region" description="Helical" evidence="6">
    <location>
        <begin position="454"/>
        <end position="480"/>
    </location>
</feature>
<organism evidence="8 9">
    <name type="scientific">Micractinium conductrix</name>
    <dbReference type="NCBI Taxonomy" id="554055"/>
    <lineage>
        <taxon>Eukaryota</taxon>
        <taxon>Viridiplantae</taxon>
        <taxon>Chlorophyta</taxon>
        <taxon>core chlorophytes</taxon>
        <taxon>Trebouxiophyceae</taxon>
        <taxon>Chlorellales</taxon>
        <taxon>Chlorellaceae</taxon>
        <taxon>Chlorella clade</taxon>
        <taxon>Micractinium</taxon>
    </lineage>
</organism>
<dbReference type="GO" id="GO:0016020">
    <property type="term" value="C:membrane"/>
    <property type="evidence" value="ECO:0007669"/>
    <property type="project" value="UniProtKB-SubCell"/>
</dbReference>
<comment type="caution">
    <text evidence="8">The sequence shown here is derived from an EMBL/GenBank/DDBJ whole genome shotgun (WGS) entry which is preliminary data.</text>
</comment>
<dbReference type="InterPro" id="IPR044644">
    <property type="entry name" value="DinF-like"/>
</dbReference>
<feature type="transmembrane region" description="Helical" evidence="6">
    <location>
        <begin position="418"/>
        <end position="442"/>
    </location>
</feature>
<evidence type="ECO:0000313" key="8">
    <source>
        <dbReference type="EMBL" id="PSC72302.1"/>
    </source>
</evidence>
<protein>
    <recommendedName>
        <fullName evidence="6">Protein DETOXIFICATION</fullName>
    </recommendedName>
    <alternativeName>
        <fullName evidence="6">Multidrug and toxic compound extrusion protein</fullName>
    </alternativeName>
</protein>
<feature type="transmembrane region" description="Helical" evidence="6">
    <location>
        <begin position="228"/>
        <end position="247"/>
    </location>
</feature>
<keyword evidence="9" id="KW-1185">Reference proteome</keyword>
<dbReference type="InterPro" id="IPR002528">
    <property type="entry name" value="MATE_fam"/>
</dbReference>
<feature type="compositionally biased region" description="Low complexity" evidence="7">
    <location>
        <begin position="22"/>
        <end position="40"/>
    </location>
</feature>
<dbReference type="NCBIfam" id="TIGR00797">
    <property type="entry name" value="matE"/>
    <property type="match status" value="1"/>
</dbReference>
<evidence type="ECO:0000256" key="4">
    <source>
        <dbReference type="ARBA" id="ARBA00022989"/>
    </source>
</evidence>
<keyword evidence="4 6" id="KW-1133">Transmembrane helix</keyword>
<sequence>MAAPPQHRSGATSTGGSGGARGAAPAPAAAATSRSESPAAPSAPPSALPPAAQRAAFYSEAAAQLAAGPALTSVHDREIGLLFFPALLGGLLEPIQQSAETLLVGRLGVTQLGAMGLGTVLFQFSVGFFLALIIATTPRVAAHSDNPRLASRATAQGLWIALLTGAALQALVWAKAPDVIAYLAGGDAGVADGALLYLRSRSFGLPAALAMMVAIGAARGIKDMRIPLLGSLSYLVALVAADSFLLYGPPALGIEGAGLGASIAQWVGAATVCGLLARKQVFDLRDMAALPSAADVRPYAAMTGSLAVNNLSALLPTLVATSVATGLGVTHLGAHTILRQLMGFWLQLFIAFQATAHSLIASSISRAREGRAAEVLARIAQLAVAASLPLAVALFAARGSLPGLFTDDSLVAAEVAEVLPLLLVIMPLDALGTVLEGGLLGASDTGYLGKRTAVSCGVSLAVLAGASLIHGNLLAVWLGMKAINVTALALDLGKFLGVGPAWLGGGAAAGPGAATGAAARERRE</sequence>
<evidence type="ECO:0000313" key="9">
    <source>
        <dbReference type="Proteomes" id="UP000239649"/>
    </source>
</evidence>
<dbReference type="PANTHER" id="PTHR42893:SF46">
    <property type="entry name" value="PROTEIN DETOXIFICATION 44, CHLOROPLASTIC"/>
    <property type="match status" value="1"/>
</dbReference>
<feature type="transmembrane region" description="Helical" evidence="6">
    <location>
        <begin position="344"/>
        <end position="364"/>
    </location>
</feature>
<dbReference type="OrthoDB" id="2126698at2759"/>
<gene>
    <name evidence="8" type="ORF">C2E20_4473</name>
</gene>
<comment type="similarity">
    <text evidence="2 6">Belongs to the multi antimicrobial extrusion (MATE) (TC 2.A.66.1) family.</text>
</comment>
<dbReference type="PANTHER" id="PTHR42893">
    <property type="entry name" value="PROTEIN DETOXIFICATION 44, CHLOROPLASTIC-RELATED"/>
    <property type="match status" value="1"/>
</dbReference>
<feature type="transmembrane region" description="Helical" evidence="6">
    <location>
        <begin position="157"/>
        <end position="174"/>
    </location>
</feature>
<reference evidence="8 9" key="1">
    <citation type="journal article" date="2018" name="Plant J.">
        <title>Genome sequences of Chlorella sorokiniana UTEX 1602 and Micractinium conductrix SAG 241.80: implications to maltose excretion by a green alga.</title>
        <authorList>
            <person name="Arriola M.B."/>
            <person name="Velmurugan N."/>
            <person name="Zhang Y."/>
            <person name="Plunkett M.H."/>
            <person name="Hondzo H."/>
            <person name="Barney B.M."/>
        </authorList>
    </citation>
    <scope>NUCLEOTIDE SEQUENCE [LARGE SCALE GENOMIC DNA]</scope>
    <source>
        <strain evidence="8 9">SAG 241.80</strain>
    </source>
</reference>
<dbReference type="EMBL" id="LHPF02000011">
    <property type="protein sequence ID" value="PSC72302.1"/>
    <property type="molecule type" value="Genomic_DNA"/>
</dbReference>
<feature type="transmembrane region" description="Helical" evidence="6">
    <location>
        <begin position="311"/>
        <end position="332"/>
    </location>
</feature>
<dbReference type="GO" id="GO:0042910">
    <property type="term" value="F:xenobiotic transmembrane transporter activity"/>
    <property type="evidence" value="ECO:0007669"/>
    <property type="project" value="InterPro"/>
</dbReference>
<dbReference type="GO" id="GO:0015297">
    <property type="term" value="F:antiporter activity"/>
    <property type="evidence" value="ECO:0007669"/>
    <property type="project" value="InterPro"/>
</dbReference>
<evidence type="ECO:0000256" key="6">
    <source>
        <dbReference type="RuleBase" id="RU004914"/>
    </source>
</evidence>
<evidence type="ECO:0000256" key="3">
    <source>
        <dbReference type="ARBA" id="ARBA00022692"/>
    </source>
</evidence>
<dbReference type="AlphaFoldDB" id="A0A2P6VDZ3"/>
<feature type="transmembrane region" description="Helical" evidence="6">
    <location>
        <begin position="203"/>
        <end position="221"/>
    </location>
</feature>
<accession>A0A2P6VDZ3</accession>
<feature type="transmembrane region" description="Helical" evidence="6">
    <location>
        <begin position="376"/>
        <end position="398"/>
    </location>
</feature>
<proteinExistence type="inferred from homology"/>